<dbReference type="STRING" id="470826.SAMN04488027_11336"/>
<dbReference type="PANTHER" id="PTHR36510">
    <property type="entry name" value="GLUTAMATE--CYSTEINE LIGASE 2-RELATED"/>
    <property type="match status" value="1"/>
</dbReference>
<evidence type="ECO:0000313" key="1">
    <source>
        <dbReference type="EMBL" id="SDG97635.1"/>
    </source>
</evidence>
<dbReference type="Pfam" id="PF04107">
    <property type="entry name" value="GCS2"/>
    <property type="match status" value="1"/>
</dbReference>
<dbReference type="RefSeq" id="WP_093369146.1">
    <property type="nucleotide sequence ID" value="NZ_FNCW01000013.1"/>
</dbReference>
<organism evidence="1 2">
    <name type="scientific">Psychroflexus sediminis</name>
    <dbReference type="NCBI Taxonomy" id="470826"/>
    <lineage>
        <taxon>Bacteria</taxon>
        <taxon>Pseudomonadati</taxon>
        <taxon>Bacteroidota</taxon>
        <taxon>Flavobacteriia</taxon>
        <taxon>Flavobacteriales</taxon>
        <taxon>Flavobacteriaceae</taxon>
        <taxon>Psychroflexus</taxon>
    </lineage>
</organism>
<evidence type="ECO:0000313" key="2">
    <source>
        <dbReference type="Proteomes" id="UP000199296"/>
    </source>
</evidence>
<dbReference type="InterPro" id="IPR014746">
    <property type="entry name" value="Gln_synth/guanido_kin_cat_dom"/>
</dbReference>
<keyword evidence="1" id="KW-0436">Ligase</keyword>
<dbReference type="InterPro" id="IPR006336">
    <property type="entry name" value="GCS2"/>
</dbReference>
<dbReference type="AlphaFoldDB" id="A0A1G7YMU8"/>
<dbReference type="EMBL" id="FNCW01000013">
    <property type="protein sequence ID" value="SDG97635.1"/>
    <property type="molecule type" value="Genomic_DNA"/>
</dbReference>
<dbReference type="PANTHER" id="PTHR36510:SF1">
    <property type="entry name" value="GLUTAMATE--CYSTEINE LIGASE 2-RELATED"/>
    <property type="match status" value="1"/>
</dbReference>
<dbReference type="GO" id="GO:0042398">
    <property type="term" value="P:modified amino acid biosynthetic process"/>
    <property type="evidence" value="ECO:0007669"/>
    <property type="project" value="InterPro"/>
</dbReference>
<dbReference type="OrthoDB" id="9804786at2"/>
<keyword evidence="2" id="KW-1185">Reference proteome</keyword>
<dbReference type="Proteomes" id="UP000199296">
    <property type="component" value="Unassembled WGS sequence"/>
</dbReference>
<dbReference type="SUPFAM" id="SSF55931">
    <property type="entry name" value="Glutamine synthetase/guanido kinase"/>
    <property type="match status" value="1"/>
</dbReference>
<accession>A0A1G7YMU8</accession>
<dbReference type="GO" id="GO:0004357">
    <property type="term" value="F:glutamate-cysteine ligase activity"/>
    <property type="evidence" value="ECO:0007669"/>
    <property type="project" value="InterPro"/>
</dbReference>
<protein>
    <submittedName>
        <fullName evidence="1">Carboxylate-amine ligase</fullName>
    </submittedName>
</protein>
<sequence length="407" mass="46262">MKYHLFDVFGIELEYMLVHASTGKIQASVDELMKLKTGSIVSDVDNGSIEWSNELAAHVVELKTNGPVTDLNALDQNFHKNILEINQLLQARNWRLWPSAAHPLMNSELEMKLWQHSYSEIYALYNRIFDCRGHGWSNVQSMHINLPFYDDSEFEKLHAAIRILLPILPALSASSPILDGKFEGYMDARMKLYLTNQKQIPEMTGKVIPEQVFNYEAYKTKIFDPINAAIADFDTDEILEHHFLNSRGAIARFDRNAIEIRVLDLQECPLADVAIASFSVEILKDLIHETYTPLEEQKAWHEVPLFEILNDSIEYAEEAVISNEAYLGLFGIKAKSMPAKGVLKHLFDKVSSRMSDRHADAIGLILKQGSLSTRILKAVDADFSEVNILKVYHKLGDSLSKNELFLP</sequence>
<dbReference type="Gene3D" id="3.30.590.20">
    <property type="match status" value="1"/>
</dbReference>
<reference evidence="1 2" key="1">
    <citation type="submission" date="2016-10" db="EMBL/GenBank/DDBJ databases">
        <authorList>
            <person name="de Groot N.N."/>
        </authorList>
    </citation>
    <scope>NUCLEOTIDE SEQUENCE [LARGE SCALE GENOMIC DNA]</scope>
    <source>
        <strain evidence="1 2">DSM 19803</strain>
    </source>
</reference>
<dbReference type="InterPro" id="IPR050141">
    <property type="entry name" value="GCL_type2/YbdK_subfam"/>
</dbReference>
<name>A0A1G7YMU8_9FLAO</name>
<proteinExistence type="predicted"/>
<gene>
    <name evidence="1" type="ORF">SAMN04488027_11336</name>
</gene>